<gene>
    <name evidence="2" type="ORF">HYALB_00002362</name>
</gene>
<keyword evidence="3" id="KW-1185">Reference proteome</keyword>
<feature type="compositionally biased region" description="Low complexity" evidence="1">
    <location>
        <begin position="134"/>
        <end position="144"/>
    </location>
</feature>
<accession>A0A9N9LJ14</accession>
<feature type="region of interest" description="Disordered" evidence="1">
    <location>
        <begin position="1"/>
        <end position="36"/>
    </location>
</feature>
<reference evidence="2" key="1">
    <citation type="submission" date="2021-07" db="EMBL/GenBank/DDBJ databases">
        <authorList>
            <person name="Durling M."/>
        </authorList>
    </citation>
    <scope>NUCLEOTIDE SEQUENCE</scope>
</reference>
<dbReference type="Proteomes" id="UP000701801">
    <property type="component" value="Unassembled WGS sequence"/>
</dbReference>
<dbReference type="AlphaFoldDB" id="A0A9N9LJ14"/>
<evidence type="ECO:0000313" key="3">
    <source>
        <dbReference type="Proteomes" id="UP000701801"/>
    </source>
</evidence>
<feature type="region of interest" description="Disordered" evidence="1">
    <location>
        <begin position="103"/>
        <end position="144"/>
    </location>
</feature>
<protein>
    <submittedName>
        <fullName evidence="2">Uncharacterized protein</fullName>
    </submittedName>
</protein>
<dbReference type="EMBL" id="CAJVRM010000162">
    <property type="protein sequence ID" value="CAG8976084.1"/>
    <property type="molecule type" value="Genomic_DNA"/>
</dbReference>
<sequence>MRRKRGNGRKEESTRGQIYEKHIDTGTGTGTGTSRRMRWWSTAKPSRTSGTRYARPGPSPGLTGLAGYRRILGDGMVAGRWWWASERWRWWRHADVFIQTPSDTIDADDRGRRKGKGAIPQTRETRAAREAGEQHAAPAAPAIS</sequence>
<proteinExistence type="predicted"/>
<evidence type="ECO:0000256" key="1">
    <source>
        <dbReference type="SAM" id="MobiDB-lite"/>
    </source>
</evidence>
<organism evidence="2 3">
    <name type="scientific">Hymenoscyphus albidus</name>
    <dbReference type="NCBI Taxonomy" id="595503"/>
    <lineage>
        <taxon>Eukaryota</taxon>
        <taxon>Fungi</taxon>
        <taxon>Dikarya</taxon>
        <taxon>Ascomycota</taxon>
        <taxon>Pezizomycotina</taxon>
        <taxon>Leotiomycetes</taxon>
        <taxon>Helotiales</taxon>
        <taxon>Helotiaceae</taxon>
        <taxon>Hymenoscyphus</taxon>
    </lineage>
</organism>
<feature type="compositionally biased region" description="Basic and acidic residues" evidence="1">
    <location>
        <begin position="8"/>
        <end position="24"/>
    </location>
</feature>
<comment type="caution">
    <text evidence="2">The sequence shown here is derived from an EMBL/GenBank/DDBJ whole genome shotgun (WGS) entry which is preliminary data.</text>
</comment>
<name>A0A9N9LJ14_9HELO</name>
<feature type="compositionally biased region" description="Basic and acidic residues" evidence="1">
    <location>
        <begin position="123"/>
        <end position="133"/>
    </location>
</feature>
<evidence type="ECO:0000313" key="2">
    <source>
        <dbReference type="EMBL" id="CAG8976084.1"/>
    </source>
</evidence>